<evidence type="ECO:0008006" key="3">
    <source>
        <dbReference type="Google" id="ProtNLM"/>
    </source>
</evidence>
<comment type="caution">
    <text evidence="1">The sequence shown here is derived from an EMBL/GenBank/DDBJ whole genome shotgun (WGS) entry which is preliminary data.</text>
</comment>
<protein>
    <recommendedName>
        <fullName evidence="3">DUF3465 domain-containing protein</fullName>
    </recommendedName>
</protein>
<dbReference type="InterPro" id="IPR021856">
    <property type="entry name" value="DUF3465"/>
</dbReference>
<reference evidence="1 2" key="1">
    <citation type="submission" date="2016-12" db="EMBL/GenBank/DDBJ databases">
        <title>Draft genome sequences of strains Salinicola socius SMB35, Salinicola sp. MH3R3-1 and Chromohalobacter sp. SMB17 from the Verkhnekamsk potash mining region of Russia.</title>
        <authorList>
            <person name="Mavrodi D.V."/>
            <person name="Olsson B.E."/>
            <person name="Korsakova E.S."/>
            <person name="Pyankova A."/>
            <person name="Mavrodi O.V."/>
            <person name="Plotnikova E.G."/>
        </authorList>
    </citation>
    <scope>NUCLEOTIDE SEQUENCE [LARGE SCALE GENOMIC DNA]</scope>
    <source>
        <strain evidence="1 2">SMB17</strain>
    </source>
</reference>
<dbReference type="PROSITE" id="PS51318">
    <property type="entry name" value="TAT"/>
    <property type="match status" value="1"/>
</dbReference>
<dbReference type="STRING" id="223900.GCA_000821045_01603"/>
<evidence type="ECO:0000313" key="1">
    <source>
        <dbReference type="EMBL" id="OLO11618.1"/>
    </source>
</evidence>
<dbReference type="Pfam" id="PF11948">
    <property type="entry name" value="DUF3465"/>
    <property type="match status" value="1"/>
</dbReference>
<gene>
    <name evidence="1" type="ORF">BTW10_08260</name>
</gene>
<sequence length="153" mass="16747">MSMRRRAILLGLTFAAAVLVLAGALAVLAPSVSAPSAGEGARSGVVTLREAYQEHHSGLQVEARGEVVRVLPDDNEGSRHQRFILRLSSGQTVLIAHNIDLAPRLEGLRVGDTVGFFGEYEWNPEGGVVHWTHRDPGGDHLDGWLEYRGQRYR</sequence>
<accession>A0A1Q8TDB3</accession>
<dbReference type="Proteomes" id="UP000186806">
    <property type="component" value="Unassembled WGS sequence"/>
</dbReference>
<dbReference type="RefSeq" id="WP_075368995.1">
    <property type="nucleotide sequence ID" value="NZ_JAKGAJ010000003.1"/>
</dbReference>
<keyword evidence="2" id="KW-1185">Reference proteome</keyword>
<organism evidence="1 2">
    <name type="scientific">Chromohalobacter japonicus</name>
    <dbReference type="NCBI Taxonomy" id="223900"/>
    <lineage>
        <taxon>Bacteria</taxon>
        <taxon>Pseudomonadati</taxon>
        <taxon>Pseudomonadota</taxon>
        <taxon>Gammaproteobacteria</taxon>
        <taxon>Oceanospirillales</taxon>
        <taxon>Halomonadaceae</taxon>
        <taxon>Chromohalobacter</taxon>
    </lineage>
</organism>
<dbReference type="EMBL" id="MSDQ01000020">
    <property type="protein sequence ID" value="OLO11618.1"/>
    <property type="molecule type" value="Genomic_DNA"/>
</dbReference>
<name>A0A1Q8TDB3_9GAMM</name>
<dbReference type="AlphaFoldDB" id="A0A1Q8TDB3"/>
<proteinExistence type="predicted"/>
<dbReference type="InterPro" id="IPR006311">
    <property type="entry name" value="TAT_signal"/>
</dbReference>
<evidence type="ECO:0000313" key="2">
    <source>
        <dbReference type="Proteomes" id="UP000186806"/>
    </source>
</evidence>